<evidence type="ECO:0000313" key="2">
    <source>
        <dbReference type="EMBL" id="OOP69563.1"/>
    </source>
</evidence>
<dbReference type="InterPro" id="IPR025973">
    <property type="entry name" value="Cys_rich_VLP_dom"/>
</dbReference>
<proteinExistence type="predicted"/>
<dbReference type="Proteomes" id="UP000189761">
    <property type="component" value="Unassembled WGS sequence"/>
</dbReference>
<sequence>MKQDIKQLVTSTCANYINGKCILLDKECPLTSGEEYRGKKIAASDCSCTYFEKAVLPANKTLEAVYYGKETVLNKTCKGCGKGFNSVSNRAVYCSDICRKSARKKTFIKANQKRAK</sequence>
<dbReference type="AlphaFoldDB" id="A0A8E2LFN5"/>
<protein>
    <recommendedName>
        <fullName evidence="1">Cysteine-rich VLP domain-containing protein</fullName>
    </recommendedName>
</protein>
<reference evidence="2 3" key="1">
    <citation type="submission" date="2017-01" db="EMBL/GenBank/DDBJ databases">
        <title>Draft genome sequence of Bacillus oleronius.</title>
        <authorList>
            <person name="Allam M."/>
        </authorList>
    </citation>
    <scope>NUCLEOTIDE SEQUENCE [LARGE SCALE GENOMIC DNA]</scope>
    <source>
        <strain evidence="2 3">DSM 9356</strain>
    </source>
</reference>
<dbReference type="EMBL" id="MTLA01000049">
    <property type="protein sequence ID" value="OOP69563.1"/>
    <property type="molecule type" value="Genomic_DNA"/>
</dbReference>
<accession>A0A8E2LFN5</accession>
<gene>
    <name evidence="2" type="ORF">BWZ43_04510</name>
</gene>
<organism evidence="2 3">
    <name type="scientific">Heyndrickxia oleronia</name>
    <dbReference type="NCBI Taxonomy" id="38875"/>
    <lineage>
        <taxon>Bacteria</taxon>
        <taxon>Bacillati</taxon>
        <taxon>Bacillota</taxon>
        <taxon>Bacilli</taxon>
        <taxon>Bacillales</taxon>
        <taxon>Bacillaceae</taxon>
        <taxon>Heyndrickxia</taxon>
    </lineage>
</organism>
<dbReference type="RefSeq" id="WP_071976824.1">
    <property type="nucleotide sequence ID" value="NZ_CP065424.1"/>
</dbReference>
<comment type="caution">
    <text evidence="2">The sequence shown here is derived from an EMBL/GenBank/DDBJ whole genome shotgun (WGS) entry which is preliminary data.</text>
</comment>
<name>A0A8E2LFN5_9BACI</name>
<feature type="domain" description="Cysteine-rich VLP" evidence="1">
    <location>
        <begin position="2"/>
        <end position="58"/>
    </location>
</feature>
<dbReference type="Pfam" id="PF14194">
    <property type="entry name" value="Cys_rich_VLP"/>
    <property type="match status" value="1"/>
</dbReference>
<evidence type="ECO:0000259" key="1">
    <source>
        <dbReference type="Pfam" id="PF14194"/>
    </source>
</evidence>
<keyword evidence="3" id="KW-1185">Reference proteome</keyword>
<evidence type="ECO:0000313" key="3">
    <source>
        <dbReference type="Proteomes" id="UP000189761"/>
    </source>
</evidence>